<dbReference type="PROSITE" id="PS50865">
    <property type="entry name" value="ZF_MYND_2"/>
    <property type="match status" value="1"/>
</dbReference>
<dbReference type="AlphaFoldDB" id="A0A550CMH6"/>
<comment type="caution">
    <text evidence="6">The sequence shown here is derived from an EMBL/GenBank/DDBJ whole genome shotgun (WGS) entry which is preliminary data.</text>
</comment>
<evidence type="ECO:0000256" key="2">
    <source>
        <dbReference type="ARBA" id="ARBA00022771"/>
    </source>
</evidence>
<dbReference type="STRING" id="97359.A0A550CMH6"/>
<evidence type="ECO:0000313" key="7">
    <source>
        <dbReference type="Proteomes" id="UP000320762"/>
    </source>
</evidence>
<feature type="domain" description="MYND-type" evidence="5">
    <location>
        <begin position="384"/>
        <end position="426"/>
    </location>
</feature>
<name>A0A550CMH6_9AGAR</name>
<evidence type="ECO:0000256" key="1">
    <source>
        <dbReference type="ARBA" id="ARBA00022723"/>
    </source>
</evidence>
<accession>A0A550CMH6</accession>
<sequence length="581" mass="65828">MEDKEAFIDLSLDPHSLVNDGRIDLPVQLSLPSPAREAWKALLIFMPLLNIVHMESNRFDKPDSPLCKVTFREWPNAMRWVAFFHPKSGNVAVSNQEAVLNTLRNFFSTTCEMYEGNRIMLETEGALSLLLDLWLDYFNYVPTATLRGNARQVLKDEYSLLLAIWRFFSEVPNPGRLTYPPAVRVVDGLLALTNGNARRLHKKALSQRVARILTLQSIPTHDLAETISTVEELMALVNRRHPGQWPRKVICTLVRAWKMTAHLSQGEEVALACAHIFITFHARGSSDYRYLTWAIRAGLIPLLFQLIRMHTSTGTQATPPALLHYIRVQMVYRNFVRVLRRYAGSAMVIREGDLPYVEQFIRHYENSVQLIEKTADFRWTPIYCANKGCSLAMSEHALKKCACRVTYYCSQECQSEDWKARHNRQCAPAVGQFVPGDLSIHSFRYAIISVRDHVNQQRETVSAVIAGWQSRNPLALASKEAIIVVDYTAINEPALNKGVDLYGKCAPTVTARPANEGERAWKIEALLPRGGCGSLAINCGDFTVEELQNRGIRWMLSPRGEHHGVSRTYCKVSRTSYVGQV</sequence>
<dbReference type="InterPro" id="IPR002893">
    <property type="entry name" value="Znf_MYND"/>
</dbReference>
<keyword evidence="7" id="KW-1185">Reference proteome</keyword>
<dbReference type="Proteomes" id="UP000320762">
    <property type="component" value="Unassembled WGS sequence"/>
</dbReference>
<reference evidence="6 7" key="1">
    <citation type="journal article" date="2019" name="New Phytol.">
        <title>Comparative genomics reveals unique wood-decay strategies and fruiting body development in the Schizophyllaceae.</title>
        <authorList>
            <person name="Almasi E."/>
            <person name="Sahu N."/>
            <person name="Krizsan K."/>
            <person name="Balint B."/>
            <person name="Kovacs G.M."/>
            <person name="Kiss B."/>
            <person name="Cseklye J."/>
            <person name="Drula E."/>
            <person name="Henrissat B."/>
            <person name="Nagy I."/>
            <person name="Chovatia M."/>
            <person name="Adam C."/>
            <person name="LaButti K."/>
            <person name="Lipzen A."/>
            <person name="Riley R."/>
            <person name="Grigoriev I.V."/>
            <person name="Nagy L.G."/>
        </authorList>
    </citation>
    <scope>NUCLEOTIDE SEQUENCE [LARGE SCALE GENOMIC DNA]</scope>
    <source>
        <strain evidence="6 7">NL-1724</strain>
    </source>
</reference>
<dbReference type="GO" id="GO:0008270">
    <property type="term" value="F:zinc ion binding"/>
    <property type="evidence" value="ECO:0007669"/>
    <property type="project" value="UniProtKB-KW"/>
</dbReference>
<gene>
    <name evidence="6" type="ORF">BD626DRAFT_397762</name>
</gene>
<keyword evidence="2 4" id="KW-0863">Zinc-finger</keyword>
<dbReference type="SUPFAM" id="SSF144232">
    <property type="entry name" value="HIT/MYND zinc finger-like"/>
    <property type="match status" value="1"/>
</dbReference>
<keyword evidence="3" id="KW-0862">Zinc</keyword>
<evidence type="ECO:0000256" key="4">
    <source>
        <dbReference type="PROSITE-ProRule" id="PRU00134"/>
    </source>
</evidence>
<proteinExistence type="predicted"/>
<evidence type="ECO:0000313" key="6">
    <source>
        <dbReference type="EMBL" id="TRM66000.1"/>
    </source>
</evidence>
<dbReference type="PROSITE" id="PS01360">
    <property type="entry name" value="ZF_MYND_1"/>
    <property type="match status" value="1"/>
</dbReference>
<dbReference type="Pfam" id="PF01753">
    <property type="entry name" value="zf-MYND"/>
    <property type="match status" value="1"/>
</dbReference>
<evidence type="ECO:0000259" key="5">
    <source>
        <dbReference type="PROSITE" id="PS50865"/>
    </source>
</evidence>
<organism evidence="6 7">
    <name type="scientific">Schizophyllum amplum</name>
    <dbReference type="NCBI Taxonomy" id="97359"/>
    <lineage>
        <taxon>Eukaryota</taxon>
        <taxon>Fungi</taxon>
        <taxon>Dikarya</taxon>
        <taxon>Basidiomycota</taxon>
        <taxon>Agaricomycotina</taxon>
        <taxon>Agaricomycetes</taxon>
        <taxon>Agaricomycetidae</taxon>
        <taxon>Agaricales</taxon>
        <taxon>Schizophyllaceae</taxon>
        <taxon>Schizophyllum</taxon>
    </lineage>
</organism>
<dbReference type="EMBL" id="VDMD01000004">
    <property type="protein sequence ID" value="TRM66000.1"/>
    <property type="molecule type" value="Genomic_DNA"/>
</dbReference>
<evidence type="ECO:0000256" key="3">
    <source>
        <dbReference type="ARBA" id="ARBA00022833"/>
    </source>
</evidence>
<dbReference type="OrthoDB" id="265717at2759"/>
<protein>
    <recommendedName>
        <fullName evidence="5">MYND-type domain-containing protein</fullName>
    </recommendedName>
</protein>
<dbReference type="Gene3D" id="6.10.140.2220">
    <property type="match status" value="1"/>
</dbReference>
<keyword evidence="1" id="KW-0479">Metal-binding</keyword>